<evidence type="ECO:0000256" key="2">
    <source>
        <dbReference type="ARBA" id="ARBA00022475"/>
    </source>
</evidence>
<evidence type="ECO:0000256" key="6">
    <source>
        <dbReference type="SAM" id="Phobius"/>
    </source>
</evidence>
<keyword evidence="2" id="KW-1003">Cell membrane</keyword>
<sequence length="139" mass="15099">MDAEEEYPGERLGLPETGQGSLASWRSRIAALIFDWAVSMAIAVVFFGRGVLTESDWRSWMILAVFFVQTGTGTMLFGSSVGQLLAKIAVVRLDREPLGPLRAYGRALLVCLVLPPLVIGADRRGLHDLAAGTAVINRR</sequence>
<dbReference type="PANTHER" id="PTHR36115">
    <property type="entry name" value="PROLINE-RICH ANTIGEN HOMOLOG-RELATED"/>
    <property type="match status" value="1"/>
</dbReference>
<gene>
    <name evidence="8" type="ORF">GCM10022236_19470</name>
</gene>
<feature type="domain" description="RDD" evidence="7">
    <location>
        <begin position="22"/>
        <end position="132"/>
    </location>
</feature>
<dbReference type="Proteomes" id="UP001501490">
    <property type="component" value="Unassembled WGS sequence"/>
</dbReference>
<evidence type="ECO:0000313" key="8">
    <source>
        <dbReference type="EMBL" id="GAA3617410.1"/>
    </source>
</evidence>
<dbReference type="InterPro" id="IPR051791">
    <property type="entry name" value="Pra-immunoreactive"/>
</dbReference>
<keyword evidence="3 6" id="KW-0812">Transmembrane</keyword>
<comment type="caution">
    <text evidence="8">The sequence shown here is derived from an EMBL/GenBank/DDBJ whole genome shotgun (WGS) entry which is preliminary data.</text>
</comment>
<accession>A0ABP6ZS42</accession>
<feature type="transmembrane region" description="Helical" evidence="6">
    <location>
        <begin position="29"/>
        <end position="48"/>
    </location>
</feature>
<name>A0ABP6ZS42_9ACTN</name>
<keyword evidence="4 6" id="KW-1133">Transmembrane helix</keyword>
<dbReference type="InterPro" id="IPR010432">
    <property type="entry name" value="RDD"/>
</dbReference>
<keyword evidence="5 6" id="KW-0472">Membrane</keyword>
<dbReference type="EMBL" id="BAABAB010000014">
    <property type="protein sequence ID" value="GAA3617410.1"/>
    <property type="molecule type" value="Genomic_DNA"/>
</dbReference>
<dbReference type="PIRSF" id="PIRSF021697">
    <property type="entry name" value="UCP021697"/>
    <property type="match status" value="1"/>
</dbReference>
<comment type="subcellular location">
    <subcellularLocation>
        <location evidence="1">Cell membrane</location>
        <topology evidence="1">Multi-pass membrane protein</topology>
    </subcellularLocation>
</comment>
<protein>
    <submittedName>
        <fullName evidence="8">RDD family protein</fullName>
    </submittedName>
</protein>
<feature type="transmembrane region" description="Helical" evidence="6">
    <location>
        <begin position="101"/>
        <end position="119"/>
    </location>
</feature>
<dbReference type="InterPro" id="IPR016795">
    <property type="entry name" value="UCP021697"/>
</dbReference>
<feature type="transmembrane region" description="Helical" evidence="6">
    <location>
        <begin position="60"/>
        <end position="81"/>
    </location>
</feature>
<evidence type="ECO:0000256" key="5">
    <source>
        <dbReference type="ARBA" id="ARBA00023136"/>
    </source>
</evidence>
<evidence type="ECO:0000256" key="1">
    <source>
        <dbReference type="ARBA" id="ARBA00004651"/>
    </source>
</evidence>
<keyword evidence="9" id="KW-1185">Reference proteome</keyword>
<evidence type="ECO:0000313" key="9">
    <source>
        <dbReference type="Proteomes" id="UP001501490"/>
    </source>
</evidence>
<evidence type="ECO:0000256" key="3">
    <source>
        <dbReference type="ARBA" id="ARBA00022692"/>
    </source>
</evidence>
<dbReference type="PANTHER" id="PTHR36115:SF6">
    <property type="entry name" value="PROLINE-RICH ANTIGEN HOMOLOG"/>
    <property type="match status" value="1"/>
</dbReference>
<evidence type="ECO:0000256" key="4">
    <source>
        <dbReference type="ARBA" id="ARBA00022989"/>
    </source>
</evidence>
<proteinExistence type="predicted"/>
<reference evidence="9" key="1">
    <citation type="journal article" date="2019" name="Int. J. Syst. Evol. Microbiol.">
        <title>The Global Catalogue of Microorganisms (GCM) 10K type strain sequencing project: providing services to taxonomists for standard genome sequencing and annotation.</title>
        <authorList>
            <consortium name="The Broad Institute Genomics Platform"/>
            <consortium name="The Broad Institute Genome Sequencing Center for Infectious Disease"/>
            <person name="Wu L."/>
            <person name="Ma J."/>
        </authorList>
    </citation>
    <scope>NUCLEOTIDE SEQUENCE [LARGE SCALE GENOMIC DNA]</scope>
    <source>
        <strain evidence="9">JCM 16929</strain>
    </source>
</reference>
<dbReference type="Pfam" id="PF06271">
    <property type="entry name" value="RDD"/>
    <property type="match status" value="1"/>
</dbReference>
<evidence type="ECO:0000259" key="7">
    <source>
        <dbReference type="Pfam" id="PF06271"/>
    </source>
</evidence>
<organism evidence="8 9">
    <name type="scientific">Microlunatus ginsengisoli</name>
    <dbReference type="NCBI Taxonomy" id="363863"/>
    <lineage>
        <taxon>Bacteria</taxon>
        <taxon>Bacillati</taxon>
        <taxon>Actinomycetota</taxon>
        <taxon>Actinomycetes</taxon>
        <taxon>Propionibacteriales</taxon>
        <taxon>Propionibacteriaceae</taxon>
        <taxon>Microlunatus</taxon>
    </lineage>
</organism>